<organism evidence="1 2">
    <name type="scientific">Caballeronia calidae</name>
    <dbReference type="NCBI Taxonomy" id="1777139"/>
    <lineage>
        <taxon>Bacteria</taxon>
        <taxon>Pseudomonadati</taxon>
        <taxon>Pseudomonadota</taxon>
        <taxon>Betaproteobacteria</taxon>
        <taxon>Burkholderiales</taxon>
        <taxon>Burkholderiaceae</taxon>
        <taxon>Caballeronia</taxon>
    </lineage>
</organism>
<evidence type="ECO:0000313" key="1">
    <source>
        <dbReference type="EMBL" id="SAL07413.1"/>
    </source>
</evidence>
<accession>A0A158EKU2</accession>
<evidence type="ECO:0000313" key="2">
    <source>
        <dbReference type="Proteomes" id="UP000071859"/>
    </source>
</evidence>
<name>A0A158EKU2_9BURK</name>
<sequence length="240" mass="26803">MFLAPVARQRAHDIILAALDPAVTMARKDLRIALARDDCTDDRLPRHAHHIREHFGELQVHLHQRLLHAQHPTGLFGQQHLALAHHRAHHADLVIRPPGGPQQPQAHEPLAILHVALAPRHILHLPCVDQPDCQPTLLQHLIHRNPEYAGQFQGDRVDPAREQPVGHRVQVIGHRAEFPNGLISGPVGHRDPVTRTAHINARCVRKYLGALFALAHRHRQLHTCSLNGSAMGCVEIDSIS</sequence>
<dbReference type="EMBL" id="FCOX02000217">
    <property type="protein sequence ID" value="SAL07413.1"/>
    <property type="molecule type" value="Genomic_DNA"/>
</dbReference>
<protein>
    <submittedName>
        <fullName evidence="1">Uncharacterized protein</fullName>
    </submittedName>
</protein>
<reference evidence="1" key="1">
    <citation type="submission" date="2016-01" db="EMBL/GenBank/DDBJ databases">
        <authorList>
            <person name="Peeters C."/>
        </authorList>
    </citation>
    <scope>NUCLEOTIDE SEQUENCE</scope>
    <source>
        <strain evidence="1">LMG 29321</strain>
    </source>
</reference>
<dbReference type="AlphaFoldDB" id="A0A158EKU2"/>
<keyword evidence="2" id="KW-1185">Reference proteome</keyword>
<gene>
    <name evidence="1" type="ORF">AWB78_08572</name>
</gene>
<comment type="caution">
    <text evidence="1">The sequence shown here is derived from an EMBL/GenBank/DDBJ whole genome shotgun (WGS) entry which is preliminary data.</text>
</comment>
<dbReference type="Proteomes" id="UP000071859">
    <property type="component" value="Unassembled WGS sequence"/>
</dbReference>
<proteinExistence type="predicted"/>